<dbReference type="Proteomes" id="UP001596523">
    <property type="component" value="Unassembled WGS sequence"/>
</dbReference>
<sequence length="64" mass="6718">MSPIDALPHALLADHSKAELLLSISEHLATRLRTVSPTRADHAPPAPAGRAHSPAPDSPTEPAR</sequence>
<protein>
    <recommendedName>
        <fullName evidence="4">FXSXX-COOH protein</fullName>
    </recommendedName>
</protein>
<feature type="region of interest" description="Disordered" evidence="1">
    <location>
        <begin position="33"/>
        <end position="64"/>
    </location>
</feature>
<gene>
    <name evidence="2" type="ORF">ACFQVC_32255</name>
</gene>
<evidence type="ECO:0000313" key="3">
    <source>
        <dbReference type="Proteomes" id="UP001596523"/>
    </source>
</evidence>
<evidence type="ECO:0008006" key="4">
    <source>
        <dbReference type="Google" id="ProtNLM"/>
    </source>
</evidence>
<organism evidence="2 3">
    <name type="scientific">Streptomyces monticola</name>
    <dbReference type="NCBI Taxonomy" id="2666263"/>
    <lineage>
        <taxon>Bacteria</taxon>
        <taxon>Bacillati</taxon>
        <taxon>Actinomycetota</taxon>
        <taxon>Actinomycetes</taxon>
        <taxon>Kitasatosporales</taxon>
        <taxon>Streptomycetaceae</taxon>
        <taxon>Streptomyces</taxon>
    </lineage>
</organism>
<name>A0ABW2JU66_9ACTN</name>
<dbReference type="RefSeq" id="WP_381837282.1">
    <property type="nucleotide sequence ID" value="NZ_JBHTCF010000018.1"/>
</dbReference>
<evidence type="ECO:0000313" key="2">
    <source>
        <dbReference type="EMBL" id="MFC7308875.1"/>
    </source>
</evidence>
<accession>A0ABW2JU66</accession>
<reference evidence="3" key="1">
    <citation type="journal article" date="2019" name="Int. J. Syst. Evol. Microbiol.">
        <title>The Global Catalogue of Microorganisms (GCM) 10K type strain sequencing project: providing services to taxonomists for standard genome sequencing and annotation.</title>
        <authorList>
            <consortium name="The Broad Institute Genomics Platform"/>
            <consortium name="The Broad Institute Genome Sequencing Center for Infectious Disease"/>
            <person name="Wu L."/>
            <person name="Ma J."/>
        </authorList>
    </citation>
    <scope>NUCLEOTIDE SEQUENCE [LARGE SCALE GENOMIC DNA]</scope>
    <source>
        <strain evidence="3">SYNS20</strain>
    </source>
</reference>
<comment type="caution">
    <text evidence="2">The sequence shown here is derived from an EMBL/GenBank/DDBJ whole genome shotgun (WGS) entry which is preliminary data.</text>
</comment>
<dbReference type="EMBL" id="JBHTCF010000018">
    <property type="protein sequence ID" value="MFC7308875.1"/>
    <property type="molecule type" value="Genomic_DNA"/>
</dbReference>
<proteinExistence type="predicted"/>
<evidence type="ECO:0000256" key="1">
    <source>
        <dbReference type="SAM" id="MobiDB-lite"/>
    </source>
</evidence>
<keyword evidence="3" id="KW-1185">Reference proteome</keyword>